<evidence type="ECO:0000313" key="3">
    <source>
        <dbReference type="Proteomes" id="UP000020865"/>
    </source>
</evidence>
<dbReference type="RefSeq" id="WP_050674761.1">
    <property type="nucleotide sequence ID" value="NZ_JEWR01000128.1"/>
</dbReference>
<dbReference type="Proteomes" id="UP000020865">
    <property type="component" value="Unassembled WGS sequence"/>
</dbReference>
<accession>A0A9P3CR67</accession>
<evidence type="ECO:0008006" key="4">
    <source>
        <dbReference type="Google" id="ProtNLM"/>
    </source>
</evidence>
<comment type="caution">
    <text evidence="2">The sequence shown here is derived from an EMBL/GenBank/DDBJ whole genome shotgun (WGS) entry which is preliminary data.</text>
</comment>
<organism evidence="2 3">
    <name type="scientific">Acinetobacter baumannii 1462234</name>
    <dbReference type="NCBI Taxonomy" id="1310646"/>
    <lineage>
        <taxon>Bacteria</taxon>
        <taxon>Pseudomonadati</taxon>
        <taxon>Pseudomonadota</taxon>
        <taxon>Gammaproteobacteria</taxon>
        <taxon>Moraxellales</taxon>
        <taxon>Moraxellaceae</taxon>
        <taxon>Acinetobacter</taxon>
        <taxon>Acinetobacter calcoaceticus/baumannii complex</taxon>
    </lineage>
</organism>
<name>A0A9P3CR67_ACIBA</name>
<dbReference type="AlphaFoldDB" id="A0A9P3CR67"/>
<dbReference type="PROSITE" id="PS51257">
    <property type="entry name" value="PROKAR_LIPOPROTEIN"/>
    <property type="match status" value="1"/>
</dbReference>
<feature type="non-terminal residue" evidence="2">
    <location>
        <position position="112"/>
    </location>
</feature>
<reference evidence="2 3" key="1">
    <citation type="submission" date="2014-02" db="EMBL/GenBank/DDBJ databases">
        <title>Comparative genomics and transcriptomics to identify genetic mechanisms underlying the emergence of carbapenem resistant Acinetobacter baumannii (CRAb).</title>
        <authorList>
            <person name="Harris A.D."/>
            <person name="Johnson K.J."/>
            <person name="George J."/>
            <person name="Shefchek K."/>
            <person name="Daugherty S.C."/>
            <person name="Parankush S."/>
            <person name="Sadzewicz L."/>
            <person name="Tallon L."/>
            <person name="Sengamalay N."/>
            <person name="Hazen T.H."/>
            <person name="Rasko D.A."/>
        </authorList>
    </citation>
    <scope>NUCLEOTIDE SEQUENCE [LARGE SCALE GENOMIC DNA]</scope>
    <source>
        <strain evidence="2 3">1462234</strain>
    </source>
</reference>
<protein>
    <recommendedName>
        <fullName evidence="4">Lipoprotein</fullName>
    </recommendedName>
</protein>
<feature type="signal peptide" evidence="1">
    <location>
        <begin position="1"/>
        <end position="20"/>
    </location>
</feature>
<evidence type="ECO:0000313" key="2">
    <source>
        <dbReference type="EMBL" id="EXB55513.1"/>
    </source>
</evidence>
<sequence>MNVKVNSFNSFAFVSMAALAISGGSLVACQLQPAFQTKDAPTLFTPKTQPSTYSVLTAKITGKHSGVAVIKLDSFRLNVSFDFEAHPDSYGVPGSEFTTVDITQLTVNEITD</sequence>
<gene>
    <name evidence="2" type="ORF">J545_3847</name>
</gene>
<dbReference type="EMBL" id="JEWR01000128">
    <property type="protein sequence ID" value="EXB55513.1"/>
    <property type="molecule type" value="Genomic_DNA"/>
</dbReference>
<proteinExistence type="predicted"/>
<keyword evidence="1" id="KW-0732">Signal</keyword>
<feature type="chain" id="PRO_5040511879" description="Lipoprotein" evidence="1">
    <location>
        <begin position="21"/>
        <end position="112"/>
    </location>
</feature>
<evidence type="ECO:0000256" key="1">
    <source>
        <dbReference type="SAM" id="SignalP"/>
    </source>
</evidence>